<dbReference type="SUPFAM" id="SSF109998">
    <property type="entry name" value="Triger factor/SurA peptide-binding domain-like"/>
    <property type="match status" value="1"/>
</dbReference>
<dbReference type="SUPFAM" id="SSF54534">
    <property type="entry name" value="FKBP-like"/>
    <property type="match status" value="1"/>
</dbReference>
<dbReference type="PROSITE" id="PS51257">
    <property type="entry name" value="PROKAR_LIPOPROTEIN"/>
    <property type="match status" value="1"/>
</dbReference>
<evidence type="ECO:0000256" key="3">
    <source>
        <dbReference type="ARBA" id="ARBA00013194"/>
    </source>
</evidence>
<accession>A0ABZ0SD51</accession>
<dbReference type="GO" id="GO:0003755">
    <property type="term" value="F:peptidyl-prolyl cis-trans isomerase activity"/>
    <property type="evidence" value="ECO:0007669"/>
    <property type="project" value="UniProtKB-EC"/>
</dbReference>
<evidence type="ECO:0000313" key="7">
    <source>
        <dbReference type="EMBL" id="WPL18827.1"/>
    </source>
</evidence>
<keyword evidence="8" id="KW-1185">Reference proteome</keyword>
<dbReference type="PANTHER" id="PTHR47245:SF2">
    <property type="entry name" value="PEPTIDYL-PROLYL CIS-TRANS ISOMERASE HP_0175-RELATED"/>
    <property type="match status" value="1"/>
</dbReference>
<dbReference type="Proteomes" id="UP001432180">
    <property type="component" value="Chromosome"/>
</dbReference>
<evidence type="ECO:0000259" key="6">
    <source>
        <dbReference type="PROSITE" id="PS50198"/>
    </source>
</evidence>
<dbReference type="RefSeq" id="WP_328984569.1">
    <property type="nucleotide sequence ID" value="NZ_CP121472.1"/>
</dbReference>
<proteinExistence type="inferred from homology"/>
<evidence type="ECO:0000313" key="8">
    <source>
        <dbReference type="Proteomes" id="UP001432180"/>
    </source>
</evidence>
<dbReference type="InterPro" id="IPR014282">
    <property type="entry name" value="Nitrogen_fix_NifM"/>
</dbReference>
<evidence type="ECO:0000256" key="4">
    <source>
        <dbReference type="ARBA" id="ARBA00023110"/>
    </source>
</evidence>
<dbReference type="Pfam" id="PF13145">
    <property type="entry name" value="Rotamase_2"/>
    <property type="match status" value="1"/>
</dbReference>
<evidence type="ECO:0000256" key="1">
    <source>
        <dbReference type="ARBA" id="ARBA00000971"/>
    </source>
</evidence>
<dbReference type="InterPro" id="IPR046357">
    <property type="entry name" value="PPIase_dom_sf"/>
</dbReference>
<comment type="similarity">
    <text evidence="2">Belongs to the PpiC/parvulin rotamase family.</text>
</comment>
<evidence type="ECO:0000256" key="5">
    <source>
        <dbReference type="PROSITE-ProRule" id="PRU00278"/>
    </source>
</evidence>
<dbReference type="NCBIfam" id="TIGR02933">
    <property type="entry name" value="nifM_nitrog"/>
    <property type="match status" value="1"/>
</dbReference>
<dbReference type="EC" id="5.2.1.8" evidence="3"/>
<feature type="domain" description="PpiC" evidence="6">
    <location>
        <begin position="158"/>
        <end position="261"/>
    </location>
</feature>
<comment type="catalytic activity">
    <reaction evidence="1">
        <text>[protein]-peptidylproline (omega=180) = [protein]-peptidylproline (omega=0)</text>
        <dbReference type="Rhea" id="RHEA:16237"/>
        <dbReference type="Rhea" id="RHEA-COMP:10747"/>
        <dbReference type="Rhea" id="RHEA-COMP:10748"/>
        <dbReference type="ChEBI" id="CHEBI:83833"/>
        <dbReference type="ChEBI" id="CHEBI:83834"/>
        <dbReference type="EC" id="5.2.1.8"/>
    </reaction>
</comment>
<protein>
    <recommendedName>
        <fullName evidence="3">peptidylprolyl isomerase</fullName>
        <ecNumber evidence="3">5.2.1.8</ecNumber>
    </recommendedName>
</protein>
<dbReference type="InterPro" id="IPR000297">
    <property type="entry name" value="PPIase_PpiC"/>
</dbReference>
<dbReference type="PROSITE" id="PS50198">
    <property type="entry name" value="PPIC_PPIASE_2"/>
    <property type="match status" value="1"/>
</dbReference>
<dbReference type="EMBL" id="CP121472">
    <property type="protein sequence ID" value="WPL18827.1"/>
    <property type="molecule type" value="Genomic_DNA"/>
</dbReference>
<organism evidence="7 8">
    <name type="scientific">Thiorhodovibrio winogradskyi</name>
    <dbReference type="NCBI Taxonomy" id="77007"/>
    <lineage>
        <taxon>Bacteria</taxon>
        <taxon>Pseudomonadati</taxon>
        <taxon>Pseudomonadota</taxon>
        <taxon>Gammaproteobacteria</taxon>
        <taxon>Chromatiales</taxon>
        <taxon>Chromatiaceae</taxon>
        <taxon>Thiorhodovibrio</taxon>
    </lineage>
</organism>
<dbReference type="InterPro" id="IPR050245">
    <property type="entry name" value="PrsA_foldase"/>
</dbReference>
<gene>
    <name evidence="7" type="primary">prsA2</name>
    <name evidence="7" type="ORF">Thiowin_03918</name>
</gene>
<dbReference type="Gene3D" id="1.10.4030.10">
    <property type="entry name" value="Porin chaperone SurA, peptide-binding domain"/>
    <property type="match status" value="1"/>
</dbReference>
<dbReference type="Gene3D" id="3.10.50.40">
    <property type="match status" value="1"/>
</dbReference>
<reference evidence="7 8" key="1">
    <citation type="journal article" date="2023" name="Microorganisms">
        <title>Thiorhodovibrio frisius and Trv. litoralis spp. nov., Two Novel Members from a Clade of Fastidious Purple Sulfur Bacteria That Exhibit Unique Red-Shifted Light-Harvesting Capabilities.</title>
        <authorList>
            <person name="Methner A."/>
            <person name="Kuzyk S.B."/>
            <person name="Petersen J."/>
            <person name="Bauer S."/>
            <person name="Brinkmann H."/>
            <person name="Sichau K."/>
            <person name="Wanner G."/>
            <person name="Wolf J."/>
            <person name="Neumann-Schaal M."/>
            <person name="Henke P."/>
            <person name="Tank M."/>
            <person name="Sproer C."/>
            <person name="Bunk B."/>
            <person name="Overmann J."/>
        </authorList>
    </citation>
    <scope>NUCLEOTIDE SEQUENCE [LARGE SCALE GENOMIC DNA]</scope>
    <source>
        <strain evidence="7 8">DSM 6702</strain>
    </source>
</reference>
<evidence type="ECO:0000256" key="2">
    <source>
        <dbReference type="ARBA" id="ARBA00007656"/>
    </source>
</evidence>
<keyword evidence="4 5" id="KW-0697">Rotamase</keyword>
<name>A0ABZ0SD51_9GAMM</name>
<dbReference type="InterPro" id="IPR027304">
    <property type="entry name" value="Trigger_fact/SurA_dom_sf"/>
</dbReference>
<sequence length="303" mass="33395">MSAPARHSQAVIGLANNAGQACQPAEYGYHLLRAAADQFSCGLAALSAEQWPQVNARAEQSFALETLVLNAPEAQGVCIPEDHIEQALATVRSRYADEAEFRDELALNGLDPPTLRRALQRELSFDAVIRAVGACHAPVTEADEQRFYQLHAERFRRPETRAARHLLITINEEFAENSRAVARARIETLARQLEPGDARAFGQLARGHSECPSALQDGQLGNLSVGQLYPALNTALFAMTEGEVSGVLESPLGFHLLFCETITPAKTIPFEQARDRIRQVLSERCQREMQTAWIARLRDGSEP</sequence>
<keyword evidence="5 7" id="KW-0413">Isomerase</keyword>
<dbReference type="PANTHER" id="PTHR47245">
    <property type="entry name" value="PEPTIDYLPROLYL ISOMERASE"/>
    <property type="match status" value="1"/>
</dbReference>